<dbReference type="GO" id="GO:0042601">
    <property type="term" value="C:endospore-forming forespore"/>
    <property type="evidence" value="ECO:0007669"/>
    <property type="project" value="TreeGrafter"/>
</dbReference>
<dbReference type="AlphaFoldDB" id="A0A2D3WF58"/>
<dbReference type="GO" id="GO:0051539">
    <property type="term" value="F:4 iron, 4 sulfur cluster binding"/>
    <property type="evidence" value="ECO:0007669"/>
    <property type="project" value="TreeGrafter"/>
</dbReference>
<dbReference type="Gene3D" id="3.40.50.12110">
    <property type="match status" value="1"/>
</dbReference>
<dbReference type="GO" id="GO:0003913">
    <property type="term" value="F:DNA photolyase activity"/>
    <property type="evidence" value="ECO:0007669"/>
    <property type="project" value="TreeGrafter"/>
</dbReference>
<comment type="caution">
    <text evidence="1">The sequence shown here is derived from an EMBL/GenBank/DDBJ whole genome shotgun (WGS) entry which is preliminary data.</text>
</comment>
<keyword evidence="1" id="KW-0456">Lyase</keyword>
<proteinExistence type="predicted"/>
<evidence type="ECO:0000313" key="2">
    <source>
        <dbReference type="Proteomes" id="UP000228859"/>
    </source>
</evidence>
<evidence type="ECO:0000313" key="1">
    <source>
        <dbReference type="EMBL" id="DAB39048.1"/>
    </source>
</evidence>
<gene>
    <name evidence="1" type="ORF">CFH83_02820</name>
</gene>
<dbReference type="Proteomes" id="UP000228859">
    <property type="component" value="Unassembled WGS sequence"/>
</dbReference>
<dbReference type="InterPro" id="IPR049539">
    <property type="entry name" value="SPL"/>
</dbReference>
<dbReference type="GO" id="GO:1904047">
    <property type="term" value="F:S-adenosyl-L-methionine binding"/>
    <property type="evidence" value="ECO:0007669"/>
    <property type="project" value="TreeGrafter"/>
</dbReference>
<sequence length="335" mass="38720">MQPSPPKLFSHLYIERDVVDHPQSQMIRRKFADSQVILIDHYKEVFNRPSQSFAAQSHSKKLILAKKEGKFLHEGSQYSDGFGHEQFFYASSVMGCLYDCDYCYLQGLYPSANTVLFVNLEDAFEQLHPYLGRATLVATSYDTDTLAIESLTHQTREWLKFAAEQEQLHLEIRTKSANIKSLKSFLPNPRVTLAWTLSPQEIINAYEHATPSLEKRLGAVAEAITLGWKVRLCIDPVIYTEKFAILYTELIEQIFRTIDPEAIEHLTLGSFRMSQSHLRSLKKLRRSDVAFYPYIVRDEMATYPEAIETTILETLLAKATQYLPKERVRTWQRQS</sequence>
<accession>A0A2D3WF58</accession>
<dbReference type="Gene3D" id="3.80.30.30">
    <property type="match status" value="1"/>
</dbReference>
<dbReference type="PANTHER" id="PTHR37822:SF2">
    <property type="entry name" value="SPORE PHOTOPRODUCT LYASE"/>
    <property type="match status" value="1"/>
</dbReference>
<reference evidence="1 2" key="1">
    <citation type="journal article" date="2017" name="Front. Microbiol.">
        <title>Comparative Genomic Analysis of the Class Epsilonproteobacteria and Proposed Reclassification to Epsilonbacteraeota (phyl. nov.).</title>
        <authorList>
            <person name="Waite D.W."/>
            <person name="Vanwonterghem I."/>
            <person name="Rinke C."/>
            <person name="Parks D.H."/>
            <person name="Zhang Y."/>
            <person name="Takai K."/>
            <person name="Sievert S.M."/>
            <person name="Simon J."/>
            <person name="Campbell B.J."/>
            <person name="Hanson T.E."/>
            <person name="Woyke T."/>
            <person name="Klotz M.G."/>
            <person name="Hugenholtz P."/>
        </authorList>
    </citation>
    <scope>NUCLEOTIDE SEQUENCE [LARGE SCALE GENOMIC DNA]</scope>
    <source>
        <strain evidence="1">UBA12443</strain>
    </source>
</reference>
<dbReference type="PANTHER" id="PTHR37822">
    <property type="entry name" value="SPORE PHOTOPRODUCT LYASE-RELATED"/>
    <property type="match status" value="1"/>
</dbReference>
<organism evidence="1 2">
    <name type="scientific">Sulfuricurvum kujiense</name>
    <dbReference type="NCBI Taxonomy" id="148813"/>
    <lineage>
        <taxon>Bacteria</taxon>
        <taxon>Pseudomonadati</taxon>
        <taxon>Campylobacterota</taxon>
        <taxon>Epsilonproteobacteria</taxon>
        <taxon>Campylobacterales</taxon>
        <taxon>Sulfurimonadaceae</taxon>
        <taxon>Sulfuricurvum</taxon>
    </lineage>
</organism>
<name>A0A2D3WF58_9BACT</name>
<dbReference type="EMBL" id="DLUI01000045">
    <property type="protein sequence ID" value="DAB39048.1"/>
    <property type="molecule type" value="Genomic_DNA"/>
</dbReference>
<protein>
    <submittedName>
        <fullName evidence="1">DNA repair photolyase</fullName>
    </submittedName>
</protein>
<dbReference type="Pfam" id="PF20903">
    <property type="entry name" value="SPL"/>
    <property type="match status" value="1"/>
</dbReference>